<accession>A0AAW0I138</accession>
<comment type="caution">
    <text evidence="2">The sequence shown here is derived from an EMBL/GenBank/DDBJ whole genome shotgun (WGS) entry which is preliminary data.</text>
</comment>
<dbReference type="AlphaFoldDB" id="A0AAW0I138"/>
<protein>
    <submittedName>
        <fullName evidence="2">Uncharacterized protein</fullName>
    </submittedName>
</protein>
<evidence type="ECO:0000313" key="3">
    <source>
        <dbReference type="Proteomes" id="UP001488838"/>
    </source>
</evidence>
<dbReference type="Proteomes" id="UP001488838">
    <property type="component" value="Unassembled WGS sequence"/>
</dbReference>
<keyword evidence="3" id="KW-1185">Reference proteome</keyword>
<feature type="non-terminal residue" evidence="2">
    <location>
        <position position="1"/>
    </location>
</feature>
<organism evidence="2 3">
    <name type="scientific">Myodes glareolus</name>
    <name type="common">Bank vole</name>
    <name type="synonym">Clethrionomys glareolus</name>
    <dbReference type="NCBI Taxonomy" id="447135"/>
    <lineage>
        <taxon>Eukaryota</taxon>
        <taxon>Metazoa</taxon>
        <taxon>Chordata</taxon>
        <taxon>Craniata</taxon>
        <taxon>Vertebrata</taxon>
        <taxon>Euteleostomi</taxon>
        <taxon>Mammalia</taxon>
        <taxon>Eutheria</taxon>
        <taxon>Euarchontoglires</taxon>
        <taxon>Glires</taxon>
        <taxon>Rodentia</taxon>
        <taxon>Myomorpha</taxon>
        <taxon>Muroidea</taxon>
        <taxon>Cricetidae</taxon>
        <taxon>Arvicolinae</taxon>
        <taxon>Myodes</taxon>
    </lineage>
</organism>
<feature type="region of interest" description="Disordered" evidence="1">
    <location>
        <begin position="1"/>
        <end position="50"/>
    </location>
</feature>
<evidence type="ECO:0000313" key="2">
    <source>
        <dbReference type="EMBL" id="KAK7807853.1"/>
    </source>
</evidence>
<name>A0AAW0I138_MYOGA</name>
<gene>
    <name evidence="2" type="ORF">U0070_024031</name>
</gene>
<dbReference type="EMBL" id="JBBHLL010000258">
    <property type="protein sequence ID" value="KAK7807853.1"/>
    <property type="molecule type" value="Genomic_DNA"/>
</dbReference>
<feature type="compositionally biased region" description="Gly residues" evidence="1">
    <location>
        <begin position="1"/>
        <end position="18"/>
    </location>
</feature>
<proteinExistence type="predicted"/>
<sequence length="126" mass="12407">RGWGGVGGPRPVGGGEGAAVGRQPCSAASTKDGEAPGPRRGGGSALTWDAAEAPQPVGALGRERFRRVALALATRPLGSCGALWLLLLQQSPAPVGGQLESGALAVSLGAAASPTFLLGARSGPFR</sequence>
<reference evidence="2 3" key="1">
    <citation type="journal article" date="2023" name="bioRxiv">
        <title>Conserved and derived expression patterns and positive selection on dental genes reveal complex evolutionary context of ever-growing rodent molars.</title>
        <authorList>
            <person name="Calamari Z.T."/>
            <person name="Song A."/>
            <person name="Cohen E."/>
            <person name="Akter M."/>
            <person name="Roy R.D."/>
            <person name="Hallikas O."/>
            <person name="Christensen M.M."/>
            <person name="Li P."/>
            <person name="Marangoni P."/>
            <person name="Jernvall J."/>
            <person name="Klein O.D."/>
        </authorList>
    </citation>
    <scope>NUCLEOTIDE SEQUENCE [LARGE SCALE GENOMIC DNA]</scope>
    <source>
        <strain evidence="2">V071</strain>
    </source>
</reference>
<evidence type="ECO:0000256" key="1">
    <source>
        <dbReference type="SAM" id="MobiDB-lite"/>
    </source>
</evidence>